<dbReference type="GO" id="GO:0016151">
    <property type="term" value="F:nickel cation binding"/>
    <property type="evidence" value="ECO:0007669"/>
    <property type="project" value="UniProtKB-UniRule"/>
</dbReference>
<keyword evidence="3 5" id="KW-0479">Metal-binding</keyword>
<feature type="binding site" evidence="5">
    <location>
        <position position="100"/>
    </location>
    <ligand>
        <name>Zn(2+)</name>
        <dbReference type="ChEBI" id="CHEBI:29105"/>
    </ligand>
</feature>
<dbReference type="PIRSF" id="PIRSF004761">
    <property type="entry name" value="Hydrgn_mat_HypA"/>
    <property type="match status" value="1"/>
</dbReference>
<dbReference type="PANTHER" id="PTHR34535">
    <property type="entry name" value="HYDROGENASE MATURATION FACTOR HYPA"/>
    <property type="match status" value="1"/>
</dbReference>
<dbReference type="OrthoDB" id="36835at2157"/>
<keyword evidence="2 5" id="KW-0533">Nickel</keyword>
<dbReference type="NCBIfam" id="TIGR00100">
    <property type="entry name" value="hypA"/>
    <property type="match status" value="1"/>
</dbReference>
<dbReference type="EMBL" id="APMM01000017">
    <property type="protein sequence ID" value="ENN96341.1"/>
    <property type="molecule type" value="Genomic_DNA"/>
</dbReference>
<sequence length="123" mass="13713">MHELSLANSILDAILSAIESEEKKGRKVKKVKEIYLEIGELVFVNVEQLKFAFEVISEGTACEGAKVNIEILKSKCRCVNCGYEGEPKIVDDFIISCPKCGGFRLEIIGGKELNIKNVIIEYM</sequence>
<protein>
    <recommendedName>
        <fullName evidence="5">Hydrogenase maturation factor HypA</fullName>
    </recommendedName>
</protein>
<dbReference type="STRING" id="1069083.GCA_000371805_00079"/>
<keyword evidence="7" id="KW-1185">Reference proteome</keyword>
<dbReference type="PROSITE" id="PS01249">
    <property type="entry name" value="HYPA"/>
    <property type="match status" value="1"/>
</dbReference>
<feature type="binding site" evidence="5">
    <location>
        <position position="81"/>
    </location>
    <ligand>
        <name>Zn(2+)</name>
        <dbReference type="ChEBI" id="CHEBI:29105"/>
    </ligand>
</feature>
<evidence type="ECO:0000256" key="3">
    <source>
        <dbReference type="ARBA" id="ARBA00022723"/>
    </source>
</evidence>
<dbReference type="AlphaFoldDB" id="N6VT17"/>
<evidence type="ECO:0000313" key="7">
    <source>
        <dbReference type="Proteomes" id="UP000053695"/>
    </source>
</evidence>
<comment type="similarity">
    <text evidence="1 5">Belongs to the HypA/HybF family.</text>
</comment>
<evidence type="ECO:0000256" key="1">
    <source>
        <dbReference type="ARBA" id="ARBA00010748"/>
    </source>
</evidence>
<proteinExistence type="inferred from homology"/>
<evidence type="ECO:0000256" key="5">
    <source>
        <dbReference type="HAMAP-Rule" id="MF_00213"/>
    </source>
</evidence>
<evidence type="ECO:0000313" key="6">
    <source>
        <dbReference type="EMBL" id="ENN96341.1"/>
    </source>
</evidence>
<evidence type="ECO:0000256" key="4">
    <source>
        <dbReference type="ARBA" id="ARBA00022833"/>
    </source>
</evidence>
<dbReference type="Pfam" id="PF01155">
    <property type="entry name" value="HypA"/>
    <property type="match status" value="1"/>
</dbReference>
<feature type="binding site" evidence="5">
    <location>
        <position position="78"/>
    </location>
    <ligand>
        <name>Zn(2+)</name>
        <dbReference type="ChEBI" id="CHEBI:29105"/>
    </ligand>
</feature>
<feature type="binding site" evidence="5">
    <location>
        <position position="2"/>
    </location>
    <ligand>
        <name>Ni(2+)</name>
        <dbReference type="ChEBI" id="CHEBI:49786"/>
    </ligand>
</feature>
<dbReference type="GO" id="GO:0051604">
    <property type="term" value="P:protein maturation"/>
    <property type="evidence" value="ECO:0007669"/>
    <property type="project" value="InterPro"/>
</dbReference>
<dbReference type="GO" id="GO:0008270">
    <property type="term" value="F:zinc ion binding"/>
    <property type="evidence" value="ECO:0007669"/>
    <property type="project" value="UniProtKB-UniRule"/>
</dbReference>
<feature type="binding site" evidence="5">
    <location>
        <position position="97"/>
    </location>
    <ligand>
        <name>Zn(2+)</name>
        <dbReference type="ChEBI" id="CHEBI:29105"/>
    </ligand>
</feature>
<comment type="function">
    <text evidence="5">Involved in the maturation of [NiFe] hydrogenases. Required for nickel insertion into the metal center of the hydrogenase.</text>
</comment>
<organism evidence="6 7">
    <name type="scientific">Methanocaldococcus villosus KIN24-T80</name>
    <dbReference type="NCBI Taxonomy" id="1069083"/>
    <lineage>
        <taxon>Archaea</taxon>
        <taxon>Methanobacteriati</taxon>
        <taxon>Methanobacteriota</taxon>
        <taxon>Methanomada group</taxon>
        <taxon>Methanococci</taxon>
        <taxon>Methanococcales</taxon>
        <taxon>Methanocaldococcaceae</taxon>
        <taxon>Methanocaldococcus</taxon>
    </lineage>
</organism>
<comment type="caution">
    <text evidence="6">The sequence shown here is derived from an EMBL/GenBank/DDBJ whole genome shotgun (WGS) entry which is preliminary data.</text>
</comment>
<dbReference type="InterPro" id="IPR000688">
    <property type="entry name" value="HypA/HybF"/>
</dbReference>
<dbReference type="Gene3D" id="3.30.2320.80">
    <property type="match status" value="1"/>
</dbReference>
<dbReference type="InterPro" id="IPR020538">
    <property type="entry name" value="Hydgase_Ni_incorp_HypA/HybF_CS"/>
</dbReference>
<evidence type="ECO:0000256" key="2">
    <source>
        <dbReference type="ARBA" id="ARBA00022596"/>
    </source>
</evidence>
<dbReference type="HAMAP" id="MF_00213">
    <property type="entry name" value="HypA_HybF"/>
    <property type="match status" value="1"/>
</dbReference>
<dbReference type="PANTHER" id="PTHR34535:SF3">
    <property type="entry name" value="HYDROGENASE MATURATION FACTOR HYPA"/>
    <property type="match status" value="1"/>
</dbReference>
<accession>N6VT17</accession>
<dbReference type="Proteomes" id="UP000053695">
    <property type="component" value="Unassembled WGS sequence"/>
</dbReference>
<keyword evidence="4 5" id="KW-0862">Zinc</keyword>
<dbReference type="PATRIC" id="fig|1069083.5.peg.516"/>
<name>N6VT17_9EURY</name>
<gene>
    <name evidence="5" type="primary">hypA</name>
    <name evidence="6" type="ORF">J422_02634</name>
</gene>
<dbReference type="RefSeq" id="WP_004590561.1">
    <property type="nucleotide sequence ID" value="NZ_APMM01000017.1"/>
</dbReference>
<reference evidence="6 7" key="1">
    <citation type="journal article" date="2013" name="Genome Announc.">
        <title>Draft Genome Sequence of a Highly Flagellated, Fast-Swimming Archaeon, Methanocaldococcus villosus Strain KIN24-T80 (DSM 22612).</title>
        <authorList>
            <person name="Thennarasu S."/>
            <person name="Polireddy D."/>
            <person name="Antony A."/>
            <person name="Yada M.R."/>
            <person name="Algarawi S."/>
            <person name="Sivakumar N."/>
        </authorList>
    </citation>
    <scope>NUCLEOTIDE SEQUENCE [LARGE SCALE GENOMIC DNA]</scope>
    <source>
        <strain evidence="6 7">KIN24-T80</strain>
    </source>
</reference>